<dbReference type="Pfam" id="PF00096">
    <property type="entry name" value="zf-C2H2"/>
    <property type="match status" value="4"/>
</dbReference>
<reference evidence="8 9" key="1">
    <citation type="submission" date="2015-12" db="EMBL/GenBank/DDBJ databases">
        <title>The genome of Folsomia candida.</title>
        <authorList>
            <person name="Faddeeva A."/>
            <person name="Derks M.F."/>
            <person name="Anvar Y."/>
            <person name="Smit S."/>
            <person name="Van Straalen N."/>
            <person name="Roelofs D."/>
        </authorList>
    </citation>
    <scope>NUCLEOTIDE SEQUENCE [LARGE SCALE GENOMIC DNA]</scope>
    <source>
        <strain evidence="8 9">VU population</strain>
        <tissue evidence="8">Whole body</tissue>
    </source>
</reference>
<dbReference type="PROSITE" id="PS00028">
    <property type="entry name" value="ZINC_FINGER_C2H2_1"/>
    <property type="match status" value="5"/>
</dbReference>
<evidence type="ECO:0000259" key="7">
    <source>
        <dbReference type="PROSITE" id="PS50157"/>
    </source>
</evidence>
<feature type="domain" description="C2H2-type" evidence="7">
    <location>
        <begin position="145"/>
        <end position="168"/>
    </location>
</feature>
<evidence type="ECO:0000256" key="1">
    <source>
        <dbReference type="ARBA" id="ARBA00022723"/>
    </source>
</evidence>
<dbReference type="InterPro" id="IPR036236">
    <property type="entry name" value="Znf_C2H2_sf"/>
</dbReference>
<evidence type="ECO:0000256" key="4">
    <source>
        <dbReference type="ARBA" id="ARBA00022833"/>
    </source>
</evidence>
<keyword evidence="1" id="KW-0479">Metal-binding</keyword>
<accession>A0A226E8J1</accession>
<dbReference type="GO" id="GO:0008270">
    <property type="term" value="F:zinc ion binding"/>
    <property type="evidence" value="ECO:0007669"/>
    <property type="project" value="UniProtKB-KW"/>
</dbReference>
<dbReference type="InterPro" id="IPR013087">
    <property type="entry name" value="Znf_C2H2_type"/>
</dbReference>
<evidence type="ECO:0000256" key="3">
    <source>
        <dbReference type="ARBA" id="ARBA00022771"/>
    </source>
</evidence>
<dbReference type="PANTHER" id="PTHR24379">
    <property type="entry name" value="KRAB AND ZINC FINGER DOMAIN-CONTAINING"/>
    <property type="match status" value="1"/>
</dbReference>
<evidence type="ECO:0000256" key="5">
    <source>
        <dbReference type="PROSITE-ProRule" id="PRU00042"/>
    </source>
</evidence>
<feature type="compositionally biased region" description="Basic and acidic residues" evidence="6">
    <location>
        <begin position="295"/>
        <end position="314"/>
    </location>
</feature>
<dbReference type="AlphaFoldDB" id="A0A226E8J1"/>
<dbReference type="SMART" id="SM00355">
    <property type="entry name" value="ZnF_C2H2"/>
    <property type="match status" value="9"/>
</dbReference>
<feature type="domain" description="C2H2-type" evidence="7">
    <location>
        <begin position="203"/>
        <end position="232"/>
    </location>
</feature>
<protein>
    <submittedName>
        <fullName evidence="8">Zinc finger and BTB domain-containing protein 48</fullName>
    </submittedName>
</protein>
<dbReference type="Proteomes" id="UP000198287">
    <property type="component" value="Unassembled WGS sequence"/>
</dbReference>
<feature type="region of interest" description="Disordered" evidence="6">
    <location>
        <begin position="227"/>
        <end position="334"/>
    </location>
</feature>
<dbReference type="EMBL" id="LNIX01000005">
    <property type="protein sequence ID" value="OXA53913.1"/>
    <property type="molecule type" value="Genomic_DNA"/>
</dbReference>
<evidence type="ECO:0000256" key="6">
    <source>
        <dbReference type="SAM" id="MobiDB-lite"/>
    </source>
</evidence>
<dbReference type="PROSITE" id="PS50157">
    <property type="entry name" value="ZINC_FINGER_C2H2_2"/>
    <property type="match status" value="6"/>
</dbReference>
<keyword evidence="3 5" id="KW-0863">Zinc-finger</keyword>
<comment type="caution">
    <text evidence="8">The sequence shown here is derived from an EMBL/GenBank/DDBJ whole genome shotgun (WGS) entry which is preliminary data.</text>
</comment>
<dbReference type="OrthoDB" id="654211at2759"/>
<gene>
    <name evidence="8" type="ORF">Fcan01_10880</name>
</gene>
<feature type="domain" description="C2H2-type" evidence="7">
    <location>
        <begin position="114"/>
        <end position="142"/>
    </location>
</feature>
<feature type="domain" description="C2H2-type" evidence="7">
    <location>
        <begin position="174"/>
        <end position="202"/>
    </location>
</feature>
<name>A0A226E8J1_FOLCA</name>
<keyword evidence="9" id="KW-1185">Reference proteome</keyword>
<evidence type="ECO:0000256" key="2">
    <source>
        <dbReference type="ARBA" id="ARBA00022737"/>
    </source>
</evidence>
<feature type="domain" description="C2H2-type" evidence="7">
    <location>
        <begin position="86"/>
        <end position="114"/>
    </location>
</feature>
<keyword evidence="4" id="KW-0862">Zinc</keyword>
<keyword evidence="2" id="KW-0677">Repeat</keyword>
<organism evidence="8 9">
    <name type="scientific">Folsomia candida</name>
    <name type="common">Springtail</name>
    <dbReference type="NCBI Taxonomy" id="158441"/>
    <lineage>
        <taxon>Eukaryota</taxon>
        <taxon>Metazoa</taxon>
        <taxon>Ecdysozoa</taxon>
        <taxon>Arthropoda</taxon>
        <taxon>Hexapoda</taxon>
        <taxon>Collembola</taxon>
        <taxon>Entomobryomorpha</taxon>
        <taxon>Isotomoidea</taxon>
        <taxon>Isotomidae</taxon>
        <taxon>Proisotominae</taxon>
        <taxon>Folsomia</taxon>
    </lineage>
</organism>
<dbReference type="SUPFAM" id="SSF57667">
    <property type="entry name" value="beta-beta-alpha zinc fingers"/>
    <property type="match status" value="4"/>
</dbReference>
<feature type="compositionally biased region" description="Polar residues" evidence="6">
    <location>
        <begin position="236"/>
        <end position="246"/>
    </location>
</feature>
<feature type="domain" description="C2H2-type" evidence="7">
    <location>
        <begin position="463"/>
        <end position="490"/>
    </location>
</feature>
<evidence type="ECO:0000313" key="8">
    <source>
        <dbReference type="EMBL" id="OXA53913.1"/>
    </source>
</evidence>
<dbReference type="PANTHER" id="PTHR24379:SF121">
    <property type="entry name" value="C2H2-TYPE DOMAIN-CONTAINING PROTEIN"/>
    <property type="match status" value="1"/>
</dbReference>
<evidence type="ECO:0000313" key="9">
    <source>
        <dbReference type="Proteomes" id="UP000198287"/>
    </source>
</evidence>
<dbReference type="OMA" id="ETCEAHE"/>
<dbReference type="Gene3D" id="3.30.160.60">
    <property type="entry name" value="Classic Zinc Finger"/>
    <property type="match status" value="4"/>
</dbReference>
<proteinExistence type="predicted"/>
<feature type="compositionally biased region" description="Polar residues" evidence="6">
    <location>
        <begin position="275"/>
        <end position="291"/>
    </location>
</feature>
<sequence length="535" mass="61762">MADSESTVTVELTLGDKIVVTKTAEGKIQCPLCSEPFISIAYFKVHHSQKHTSKELICKFCGLQSFPNQTSFDDHNKSYHSETDPLKCVKCGRISKDKKAFWRHIRETHRSKKFPCAECGFEFTRPENLKAHLEQKHSSKPLPTFDCKECGRKFKVKTTLTQHILSNHREYAKRKCPICGKEFGRERLLKMHVNSVHDKVRKFECTLCDVKFSTSGHLCRHRKSLTHKMREESGEKNVSSPMQKTIKANDNRGRKRKVLESEESSEESEIKSDPPDQSNSLPEISTRPQRQCKTKAKEQILKTAEIQKDDDHTRWKLGPQQKRRKNTYETTTTTPVEESTDIIMIDSQLEPHPRQELDDTSSEPTTDNVTICTSTIKVEEPFLQILEFQDDNWENVPQITQVTSLSQDVKIKPEPLSPSPTPQKCSPRQKYFCAYCDKGFRTLETCEAHEPDCGKYSKSRKTYKCDECGLERGSRRALNLHKIVHVDDRPFSCDLCPQPNPTFKRFSSLKQHQDKAHFGKMSAWDKYKLTDRSVE</sequence>